<gene>
    <name evidence="1" type="ORF">LQV63_13780</name>
</gene>
<sequence length="135" mass="15914">MKATVINDSYYVGFEGEPELVFMYENITERLELRVWNGYFETLLNFMIEQQVPIQNGILHEYYIHEGWYEESPWEIKNIKEAIQLFRSFDVIRLTEDGIKASENIVSMLPALTSDIITFLEQANDSGDRVFIIYD</sequence>
<dbReference type="Proteomes" id="UP001199916">
    <property type="component" value="Unassembled WGS sequence"/>
</dbReference>
<organism evidence="1 2">
    <name type="scientific">Paenibacillus profundus</name>
    <dbReference type="NCBI Taxonomy" id="1173085"/>
    <lineage>
        <taxon>Bacteria</taxon>
        <taxon>Bacillati</taxon>
        <taxon>Bacillota</taxon>
        <taxon>Bacilli</taxon>
        <taxon>Bacillales</taxon>
        <taxon>Paenibacillaceae</taxon>
        <taxon>Paenibacillus</taxon>
    </lineage>
</organism>
<name>A0ABS8YEF2_9BACL</name>
<accession>A0ABS8YEF2</accession>
<evidence type="ECO:0000313" key="1">
    <source>
        <dbReference type="EMBL" id="MCE5170381.1"/>
    </source>
</evidence>
<protein>
    <submittedName>
        <fullName evidence="1">Uncharacterized protein</fullName>
    </submittedName>
</protein>
<comment type="caution">
    <text evidence="1">The sequence shown here is derived from an EMBL/GenBank/DDBJ whole genome shotgun (WGS) entry which is preliminary data.</text>
</comment>
<dbReference type="EMBL" id="JAJNBZ010000009">
    <property type="protein sequence ID" value="MCE5170381.1"/>
    <property type="molecule type" value="Genomic_DNA"/>
</dbReference>
<keyword evidence="2" id="KW-1185">Reference proteome</keyword>
<evidence type="ECO:0000313" key="2">
    <source>
        <dbReference type="Proteomes" id="UP001199916"/>
    </source>
</evidence>
<dbReference type="RefSeq" id="WP_233697123.1">
    <property type="nucleotide sequence ID" value="NZ_JAJNBZ010000009.1"/>
</dbReference>
<reference evidence="1 2" key="1">
    <citation type="submission" date="2021-11" db="EMBL/GenBank/DDBJ databases">
        <title>Draft genome sequence of Paenibacillus profundus YoMME, a new Gram-positive bacteria with exoelectrogenic properties.</title>
        <authorList>
            <person name="Hubenova Y."/>
            <person name="Hubenova E."/>
            <person name="Manasiev Y."/>
            <person name="Peykov S."/>
            <person name="Mitov M."/>
        </authorList>
    </citation>
    <scope>NUCLEOTIDE SEQUENCE [LARGE SCALE GENOMIC DNA]</scope>
    <source>
        <strain evidence="1 2">YoMME</strain>
    </source>
</reference>
<proteinExistence type="predicted"/>